<evidence type="ECO:0000313" key="1">
    <source>
        <dbReference type="EMBL" id="EME59932.1"/>
    </source>
</evidence>
<proteinExistence type="predicted"/>
<organism evidence="1 2">
    <name type="scientific">Amycolatopsis decaplanina DSM 44594</name>
    <dbReference type="NCBI Taxonomy" id="1284240"/>
    <lineage>
        <taxon>Bacteria</taxon>
        <taxon>Bacillati</taxon>
        <taxon>Actinomycetota</taxon>
        <taxon>Actinomycetes</taxon>
        <taxon>Pseudonocardiales</taxon>
        <taxon>Pseudonocardiaceae</taxon>
        <taxon>Amycolatopsis</taxon>
    </lineage>
</organism>
<name>M2YYB6_9PSEU</name>
<dbReference type="PATRIC" id="fig|1284240.4.peg.2638"/>
<dbReference type="RefSeq" id="WP_007030489.1">
    <property type="nucleotide sequence ID" value="NZ_AOHO01000048.1"/>
</dbReference>
<protein>
    <submittedName>
        <fullName evidence="1">Uncharacterized protein</fullName>
    </submittedName>
</protein>
<gene>
    <name evidence="1" type="ORF">H074_12932</name>
</gene>
<accession>M2YYB6</accession>
<dbReference type="EMBL" id="AOHO01000048">
    <property type="protein sequence ID" value="EME59932.1"/>
    <property type="molecule type" value="Genomic_DNA"/>
</dbReference>
<sequence length="131" mass="15060">MRDEKEFRRACYEAARRTRGRVTEFQYSDFDECVIGYRDRTIAIMCNRDAVLAITEPRSIDFSEGWVDGSPLTYLDEPELVAVLAEQPGFRVLTRAELLGPPDAEAWGISPYDLKCWRPATLGDALFNFWD</sequence>
<reference evidence="1 2" key="1">
    <citation type="journal article" date="2013" name="Genome Announc.">
        <title>Draft Genome Sequence of Amycolatopsis decaplanina Strain DSM 44594T.</title>
        <authorList>
            <person name="Kaur N."/>
            <person name="Kumar S."/>
            <person name="Bala M."/>
            <person name="Raghava G.P."/>
            <person name="Mayilraj S."/>
        </authorList>
    </citation>
    <scope>NUCLEOTIDE SEQUENCE [LARGE SCALE GENOMIC DNA]</scope>
    <source>
        <strain evidence="1 2">DSM 44594</strain>
    </source>
</reference>
<comment type="caution">
    <text evidence="1">The sequence shown here is derived from an EMBL/GenBank/DDBJ whole genome shotgun (WGS) entry which is preliminary data.</text>
</comment>
<dbReference type="Proteomes" id="UP000054226">
    <property type="component" value="Unassembled WGS sequence"/>
</dbReference>
<keyword evidence="2" id="KW-1185">Reference proteome</keyword>
<evidence type="ECO:0000313" key="2">
    <source>
        <dbReference type="Proteomes" id="UP000054226"/>
    </source>
</evidence>
<dbReference type="AlphaFoldDB" id="M2YYB6"/>
<dbReference type="OrthoDB" id="6313019at2"/>